<dbReference type="InterPro" id="IPR003660">
    <property type="entry name" value="HAMP_dom"/>
</dbReference>
<dbReference type="SUPFAM" id="SSF58104">
    <property type="entry name" value="Methyl-accepting chemotaxis protein (MCP) signaling domain"/>
    <property type="match status" value="1"/>
</dbReference>
<dbReference type="AlphaFoldDB" id="A0A432ZS70"/>
<dbReference type="EMBL" id="PIQH01000003">
    <property type="protein sequence ID" value="RUO80739.1"/>
    <property type="molecule type" value="Genomic_DNA"/>
</dbReference>
<reference evidence="13 14" key="1">
    <citation type="journal article" date="2011" name="Front. Microbiol.">
        <title>Genomic signatures of strain selection and enhancement in Bacillus atrophaeus var. globigii, a historical biowarfare simulant.</title>
        <authorList>
            <person name="Gibbons H.S."/>
            <person name="Broomall S.M."/>
            <person name="McNew L.A."/>
            <person name="Daligault H."/>
            <person name="Chapman C."/>
            <person name="Bruce D."/>
            <person name="Karavis M."/>
            <person name="Krepps M."/>
            <person name="McGregor P.A."/>
            <person name="Hong C."/>
            <person name="Park K.H."/>
            <person name="Akmal A."/>
            <person name="Feldman A."/>
            <person name="Lin J.S."/>
            <person name="Chang W.E."/>
            <person name="Higgs B.W."/>
            <person name="Demirev P."/>
            <person name="Lindquist J."/>
            <person name="Liem A."/>
            <person name="Fochler E."/>
            <person name="Read T.D."/>
            <person name="Tapia R."/>
            <person name="Johnson S."/>
            <person name="Bishop-Lilly K.A."/>
            <person name="Detter C."/>
            <person name="Han C."/>
            <person name="Sozhamannan S."/>
            <person name="Rosenzweig C.N."/>
            <person name="Skowronski E.W."/>
        </authorList>
    </citation>
    <scope>NUCLEOTIDE SEQUENCE [LARGE SCALE GENOMIC DNA]</scope>
    <source>
        <strain evidence="13 14">CC-PW-9</strain>
    </source>
</reference>
<gene>
    <name evidence="13" type="ORF">CWI84_03910</name>
</gene>
<dbReference type="Pfam" id="PF00015">
    <property type="entry name" value="MCPsignal"/>
    <property type="match status" value="1"/>
</dbReference>
<evidence type="ECO:0000256" key="7">
    <source>
        <dbReference type="ARBA" id="ARBA00029447"/>
    </source>
</evidence>
<evidence type="ECO:0000256" key="4">
    <source>
        <dbReference type="ARBA" id="ARBA00022989"/>
    </source>
</evidence>
<dbReference type="OrthoDB" id="49457at2"/>
<dbReference type="FunFam" id="1.10.287.950:FF:000001">
    <property type="entry name" value="Methyl-accepting chemotaxis sensory transducer"/>
    <property type="match status" value="1"/>
</dbReference>
<accession>A0A432ZS70</accession>
<feature type="domain" description="Methyl-accepting transducer" evidence="10">
    <location>
        <begin position="273"/>
        <end position="509"/>
    </location>
</feature>
<proteinExistence type="inferred from homology"/>
<dbReference type="SMART" id="SM00304">
    <property type="entry name" value="HAMP"/>
    <property type="match status" value="1"/>
</dbReference>
<feature type="transmembrane region" description="Helical" evidence="9">
    <location>
        <begin position="195"/>
        <end position="216"/>
    </location>
</feature>
<dbReference type="GO" id="GO:0007165">
    <property type="term" value="P:signal transduction"/>
    <property type="evidence" value="ECO:0007669"/>
    <property type="project" value="UniProtKB-KW"/>
</dbReference>
<feature type="domain" description="HAMP" evidence="12">
    <location>
        <begin position="214"/>
        <end position="268"/>
    </location>
</feature>
<evidence type="ECO:0000259" key="11">
    <source>
        <dbReference type="PROSITE" id="PS50192"/>
    </source>
</evidence>
<evidence type="ECO:0000256" key="1">
    <source>
        <dbReference type="ARBA" id="ARBA00004429"/>
    </source>
</evidence>
<dbReference type="Proteomes" id="UP000287996">
    <property type="component" value="Unassembled WGS sequence"/>
</dbReference>
<protein>
    <submittedName>
        <fullName evidence="13">Methyl-accepting chemotaxis protein</fullName>
    </submittedName>
</protein>
<dbReference type="GO" id="GO:0004888">
    <property type="term" value="F:transmembrane signaling receptor activity"/>
    <property type="evidence" value="ECO:0007669"/>
    <property type="project" value="InterPro"/>
</dbReference>
<dbReference type="Pfam" id="PF00672">
    <property type="entry name" value="HAMP"/>
    <property type="match status" value="1"/>
</dbReference>
<dbReference type="Pfam" id="PF12729">
    <property type="entry name" value="4HB_MCP_1"/>
    <property type="match status" value="1"/>
</dbReference>
<evidence type="ECO:0000256" key="8">
    <source>
        <dbReference type="PROSITE-ProRule" id="PRU00284"/>
    </source>
</evidence>
<keyword evidence="14" id="KW-1185">Reference proteome</keyword>
<comment type="similarity">
    <text evidence="7">Belongs to the methyl-accepting chemotaxis (MCP) protein family.</text>
</comment>
<keyword evidence="6 8" id="KW-0807">Transducer</keyword>
<dbReference type="InterPro" id="IPR004089">
    <property type="entry name" value="MCPsignal_dom"/>
</dbReference>
<sequence length="546" mass="59873">MNWFNNLNFRYKLLLPIVLLALALIGTAAVSMVNFTRVSSSVDAIVHEHLPGLNYLLQADRDLHQAQVAERTLLSLPSNSSKIQQYVDTYNENLGQAEQRVEHFANLTSSAKEQQMVKDYVERNAKWKEVSSRVIALHQQGRTAEAIQLSDSTSGELFQSMRGVLDELEQRQEESANVQSAAIGSTITQSNVTQLVVLIVGLAVCVLLAVFFPTLITRPLKMMLARFEDMAKGEGDLTARINLDRKDELGQVADAFNEFVAKLQTMIIKINEMTEQLATSSEQLSTISEQSNVSVKEQHQAVEQVATAIHEMSTTVDEIAKNANDAANAARSANQHTDTGRKEVNSTVEAIQSLSKQIDEITETIANVAEDSNNISKVLDVIGGIAEQTNLLALNAAIESARAGEHGRGFSVVADEVRTLASRTQASTQEIQDMIERLQQASTRAVTSMREGQENATKTVSQAQAADNSLEAITGAVAEINDMNSYIATAADEQSSVTEDINRNVTTITEISERSRESSSQVKEASDGLAQLSLNLQRELRQFRIH</sequence>
<keyword evidence="3 9" id="KW-0812">Transmembrane</keyword>
<evidence type="ECO:0000259" key="10">
    <source>
        <dbReference type="PROSITE" id="PS50111"/>
    </source>
</evidence>
<evidence type="ECO:0000256" key="9">
    <source>
        <dbReference type="SAM" id="Phobius"/>
    </source>
</evidence>
<dbReference type="SMART" id="SM00283">
    <property type="entry name" value="MA"/>
    <property type="match status" value="1"/>
</dbReference>
<evidence type="ECO:0000256" key="5">
    <source>
        <dbReference type="ARBA" id="ARBA00023136"/>
    </source>
</evidence>
<comment type="subcellular location">
    <subcellularLocation>
        <location evidence="1">Cell inner membrane</location>
        <topology evidence="1">Multi-pass membrane protein</topology>
    </subcellularLocation>
</comment>
<evidence type="ECO:0000313" key="13">
    <source>
        <dbReference type="EMBL" id="RUO80739.1"/>
    </source>
</evidence>
<keyword evidence="2" id="KW-0997">Cell inner membrane</keyword>
<organism evidence="13 14">
    <name type="scientific">Idiomarina tyrosinivorans</name>
    <dbReference type="NCBI Taxonomy" id="1445662"/>
    <lineage>
        <taxon>Bacteria</taxon>
        <taxon>Pseudomonadati</taxon>
        <taxon>Pseudomonadota</taxon>
        <taxon>Gammaproteobacteria</taxon>
        <taxon>Alteromonadales</taxon>
        <taxon>Idiomarinaceae</taxon>
        <taxon>Idiomarina</taxon>
    </lineage>
</organism>
<evidence type="ECO:0000256" key="2">
    <source>
        <dbReference type="ARBA" id="ARBA00022519"/>
    </source>
</evidence>
<feature type="domain" description="T-SNARE coiled-coil homology" evidence="11">
    <location>
        <begin position="460"/>
        <end position="522"/>
    </location>
</feature>
<dbReference type="CDD" id="cd11386">
    <property type="entry name" value="MCP_signal"/>
    <property type="match status" value="1"/>
</dbReference>
<dbReference type="CDD" id="cd06225">
    <property type="entry name" value="HAMP"/>
    <property type="match status" value="1"/>
</dbReference>
<dbReference type="GO" id="GO:0006935">
    <property type="term" value="P:chemotaxis"/>
    <property type="evidence" value="ECO:0007669"/>
    <property type="project" value="InterPro"/>
</dbReference>
<keyword evidence="4 9" id="KW-1133">Transmembrane helix</keyword>
<dbReference type="PANTHER" id="PTHR32089:SF119">
    <property type="entry name" value="METHYL-ACCEPTING CHEMOTAXIS PROTEIN CTPL"/>
    <property type="match status" value="1"/>
</dbReference>
<dbReference type="InterPro" id="IPR000727">
    <property type="entry name" value="T_SNARE_dom"/>
</dbReference>
<dbReference type="PROSITE" id="PS50192">
    <property type="entry name" value="T_SNARE"/>
    <property type="match status" value="1"/>
</dbReference>
<dbReference type="PRINTS" id="PR00260">
    <property type="entry name" value="CHEMTRNSDUCR"/>
</dbReference>
<keyword evidence="2" id="KW-1003">Cell membrane</keyword>
<dbReference type="GO" id="GO:0005886">
    <property type="term" value="C:plasma membrane"/>
    <property type="evidence" value="ECO:0007669"/>
    <property type="project" value="UniProtKB-SubCell"/>
</dbReference>
<dbReference type="RefSeq" id="WP_126841271.1">
    <property type="nucleotide sequence ID" value="NZ_PIQH01000003.1"/>
</dbReference>
<keyword evidence="5 9" id="KW-0472">Membrane</keyword>
<evidence type="ECO:0000256" key="3">
    <source>
        <dbReference type="ARBA" id="ARBA00022692"/>
    </source>
</evidence>
<evidence type="ECO:0000256" key="6">
    <source>
        <dbReference type="ARBA" id="ARBA00023224"/>
    </source>
</evidence>
<dbReference type="PANTHER" id="PTHR32089">
    <property type="entry name" value="METHYL-ACCEPTING CHEMOTAXIS PROTEIN MCPB"/>
    <property type="match status" value="1"/>
</dbReference>
<dbReference type="InterPro" id="IPR024478">
    <property type="entry name" value="HlyB_4HB_MCP"/>
</dbReference>
<evidence type="ECO:0000313" key="14">
    <source>
        <dbReference type="Proteomes" id="UP000287996"/>
    </source>
</evidence>
<dbReference type="InterPro" id="IPR004090">
    <property type="entry name" value="Chemotax_Me-accpt_rcpt"/>
</dbReference>
<dbReference type="Gene3D" id="1.10.287.950">
    <property type="entry name" value="Methyl-accepting chemotaxis protein"/>
    <property type="match status" value="1"/>
</dbReference>
<name>A0A432ZS70_9GAMM</name>
<dbReference type="PROSITE" id="PS50885">
    <property type="entry name" value="HAMP"/>
    <property type="match status" value="1"/>
</dbReference>
<dbReference type="PROSITE" id="PS50111">
    <property type="entry name" value="CHEMOTAXIS_TRANSDUC_2"/>
    <property type="match status" value="1"/>
</dbReference>
<comment type="caution">
    <text evidence="13">The sequence shown here is derived from an EMBL/GenBank/DDBJ whole genome shotgun (WGS) entry which is preliminary data.</text>
</comment>
<evidence type="ECO:0000259" key="12">
    <source>
        <dbReference type="PROSITE" id="PS50885"/>
    </source>
</evidence>